<protein>
    <submittedName>
        <fullName evidence="1">Uncharacterized protein</fullName>
    </submittedName>
</protein>
<proteinExistence type="predicted"/>
<sequence length="57" mass="6545">MRVPVLVEFQLHINSLCSYAVLLPLMDSVVCCASHFLYDTSKNRNNFNFSVNLPFVH</sequence>
<dbReference type="AlphaFoldDB" id="A0A0A8Y483"/>
<reference evidence="1" key="1">
    <citation type="submission" date="2014-09" db="EMBL/GenBank/DDBJ databases">
        <authorList>
            <person name="Magalhaes I.L.F."/>
            <person name="Oliveira U."/>
            <person name="Santos F.R."/>
            <person name="Vidigal T.H.D.A."/>
            <person name="Brescovit A.D."/>
            <person name="Santos A.J."/>
        </authorList>
    </citation>
    <scope>NUCLEOTIDE SEQUENCE</scope>
    <source>
        <tissue evidence="1">Shoot tissue taken approximately 20 cm above the soil surface</tissue>
    </source>
</reference>
<accession>A0A0A8Y483</accession>
<dbReference type="EMBL" id="GBRH01277206">
    <property type="protein sequence ID" value="JAD20689.1"/>
    <property type="molecule type" value="Transcribed_RNA"/>
</dbReference>
<reference evidence="1" key="2">
    <citation type="journal article" date="2015" name="Data Brief">
        <title>Shoot transcriptome of the giant reed, Arundo donax.</title>
        <authorList>
            <person name="Barrero R.A."/>
            <person name="Guerrero F.D."/>
            <person name="Moolhuijzen P."/>
            <person name="Goolsby J.A."/>
            <person name="Tidwell J."/>
            <person name="Bellgard S.E."/>
            <person name="Bellgard M.I."/>
        </authorList>
    </citation>
    <scope>NUCLEOTIDE SEQUENCE</scope>
    <source>
        <tissue evidence="1">Shoot tissue taken approximately 20 cm above the soil surface</tissue>
    </source>
</reference>
<evidence type="ECO:0000313" key="1">
    <source>
        <dbReference type="EMBL" id="JAD20689.1"/>
    </source>
</evidence>
<organism evidence="1">
    <name type="scientific">Arundo donax</name>
    <name type="common">Giant reed</name>
    <name type="synonym">Donax arundinaceus</name>
    <dbReference type="NCBI Taxonomy" id="35708"/>
    <lineage>
        <taxon>Eukaryota</taxon>
        <taxon>Viridiplantae</taxon>
        <taxon>Streptophyta</taxon>
        <taxon>Embryophyta</taxon>
        <taxon>Tracheophyta</taxon>
        <taxon>Spermatophyta</taxon>
        <taxon>Magnoliopsida</taxon>
        <taxon>Liliopsida</taxon>
        <taxon>Poales</taxon>
        <taxon>Poaceae</taxon>
        <taxon>PACMAD clade</taxon>
        <taxon>Arundinoideae</taxon>
        <taxon>Arundineae</taxon>
        <taxon>Arundo</taxon>
    </lineage>
</organism>
<name>A0A0A8Y483_ARUDO</name>